<evidence type="ECO:0000313" key="1">
    <source>
        <dbReference type="EMBL" id="GMS80321.1"/>
    </source>
</evidence>
<accession>A0AAV5SAN3</accession>
<organism evidence="1 2">
    <name type="scientific">Pristionchus entomophagus</name>
    <dbReference type="NCBI Taxonomy" id="358040"/>
    <lineage>
        <taxon>Eukaryota</taxon>
        <taxon>Metazoa</taxon>
        <taxon>Ecdysozoa</taxon>
        <taxon>Nematoda</taxon>
        <taxon>Chromadorea</taxon>
        <taxon>Rhabditida</taxon>
        <taxon>Rhabditina</taxon>
        <taxon>Diplogasteromorpha</taxon>
        <taxon>Diplogasteroidea</taxon>
        <taxon>Neodiplogasteridae</taxon>
        <taxon>Pristionchus</taxon>
    </lineage>
</organism>
<name>A0AAV5SAN3_9BILA</name>
<feature type="non-terminal residue" evidence="1">
    <location>
        <position position="1"/>
    </location>
</feature>
<dbReference type="EMBL" id="BTSX01000001">
    <property type="protein sequence ID" value="GMS80321.1"/>
    <property type="molecule type" value="Genomic_DNA"/>
</dbReference>
<keyword evidence="2" id="KW-1185">Reference proteome</keyword>
<comment type="caution">
    <text evidence="1">The sequence shown here is derived from an EMBL/GenBank/DDBJ whole genome shotgun (WGS) entry which is preliminary data.</text>
</comment>
<proteinExistence type="predicted"/>
<dbReference type="Proteomes" id="UP001432027">
    <property type="component" value="Unassembled WGS sequence"/>
</dbReference>
<evidence type="ECO:0008006" key="3">
    <source>
        <dbReference type="Google" id="ProtNLM"/>
    </source>
</evidence>
<dbReference type="AlphaFoldDB" id="A0AAV5SAN3"/>
<protein>
    <recommendedName>
        <fullName evidence="3">Phospholipase A(2)</fullName>
    </recommendedName>
</protein>
<reference evidence="1" key="1">
    <citation type="submission" date="2023-10" db="EMBL/GenBank/DDBJ databases">
        <title>Genome assembly of Pristionchus species.</title>
        <authorList>
            <person name="Yoshida K."/>
            <person name="Sommer R.J."/>
        </authorList>
    </citation>
    <scope>NUCLEOTIDE SEQUENCE</scope>
    <source>
        <strain evidence="1">RS0144</strain>
    </source>
</reference>
<evidence type="ECO:0000313" key="2">
    <source>
        <dbReference type="Proteomes" id="UP001432027"/>
    </source>
</evidence>
<gene>
    <name evidence="1" type="ORF">PENTCL1PPCAC_2496</name>
</gene>
<sequence>RPSERSFRFRRSSDDWHCGIGYVSTNIAYYMTYFSEQREINKCCLQHDNDIGERTNFLGQMNADRKFCSCLDNIASRYIGWCVSPVFCTITRAYTFFH</sequence>